<proteinExistence type="predicted"/>
<dbReference type="Pfam" id="PF00651">
    <property type="entry name" value="BTB"/>
    <property type="match status" value="1"/>
</dbReference>
<protein>
    <recommendedName>
        <fullName evidence="1">BTB domain-containing protein</fullName>
    </recommendedName>
</protein>
<evidence type="ECO:0000313" key="2">
    <source>
        <dbReference type="EMBL" id="KZP24507.1"/>
    </source>
</evidence>
<dbReference type="Proteomes" id="UP000076532">
    <property type="component" value="Unassembled WGS sequence"/>
</dbReference>
<sequence>VEDAAAPFDHPDGDIILRASDSVDFRVFKLFLSFASPFFRQLFSLPQLPVLDRV</sequence>
<dbReference type="OrthoDB" id="3357985at2759"/>
<dbReference type="AlphaFoldDB" id="A0A166N020"/>
<dbReference type="STRING" id="436010.A0A166N020"/>
<dbReference type="InterPro" id="IPR000210">
    <property type="entry name" value="BTB/POZ_dom"/>
</dbReference>
<evidence type="ECO:0000313" key="3">
    <source>
        <dbReference type="Proteomes" id="UP000076532"/>
    </source>
</evidence>
<feature type="non-terminal residue" evidence="2">
    <location>
        <position position="54"/>
    </location>
</feature>
<reference evidence="2 3" key="1">
    <citation type="journal article" date="2016" name="Mol. Biol. Evol.">
        <title>Comparative Genomics of Early-Diverging Mushroom-Forming Fungi Provides Insights into the Origins of Lignocellulose Decay Capabilities.</title>
        <authorList>
            <person name="Nagy L.G."/>
            <person name="Riley R."/>
            <person name="Tritt A."/>
            <person name="Adam C."/>
            <person name="Daum C."/>
            <person name="Floudas D."/>
            <person name="Sun H."/>
            <person name="Yadav J.S."/>
            <person name="Pangilinan J."/>
            <person name="Larsson K.H."/>
            <person name="Matsuura K."/>
            <person name="Barry K."/>
            <person name="Labutti K."/>
            <person name="Kuo R."/>
            <person name="Ohm R.A."/>
            <person name="Bhattacharya S.S."/>
            <person name="Shirouzu T."/>
            <person name="Yoshinaga Y."/>
            <person name="Martin F.M."/>
            <person name="Grigoriev I.V."/>
            <person name="Hibbett D.S."/>
        </authorList>
    </citation>
    <scope>NUCLEOTIDE SEQUENCE [LARGE SCALE GENOMIC DNA]</scope>
    <source>
        <strain evidence="2 3">CBS 109695</strain>
    </source>
</reference>
<feature type="domain" description="BTB" evidence="1">
    <location>
        <begin position="13"/>
        <end position="44"/>
    </location>
</feature>
<evidence type="ECO:0000259" key="1">
    <source>
        <dbReference type="PROSITE" id="PS50097"/>
    </source>
</evidence>
<name>A0A166N020_9AGAM</name>
<keyword evidence="3" id="KW-1185">Reference proteome</keyword>
<gene>
    <name evidence="2" type="ORF">FIBSPDRAFT_713764</name>
</gene>
<organism evidence="2 3">
    <name type="scientific">Athelia psychrophila</name>
    <dbReference type="NCBI Taxonomy" id="1759441"/>
    <lineage>
        <taxon>Eukaryota</taxon>
        <taxon>Fungi</taxon>
        <taxon>Dikarya</taxon>
        <taxon>Basidiomycota</taxon>
        <taxon>Agaricomycotina</taxon>
        <taxon>Agaricomycetes</taxon>
        <taxon>Agaricomycetidae</taxon>
        <taxon>Atheliales</taxon>
        <taxon>Atheliaceae</taxon>
        <taxon>Athelia</taxon>
    </lineage>
</organism>
<feature type="non-terminal residue" evidence="2">
    <location>
        <position position="1"/>
    </location>
</feature>
<dbReference type="PROSITE" id="PS50097">
    <property type="entry name" value="BTB"/>
    <property type="match status" value="1"/>
</dbReference>
<dbReference type="EMBL" id="KV417526">
    <property type="protein sequence ID" value="KZP24507.1"/>
    <property type="molecule type" value="Genomic_DNA"/>
</dbReference>
<accession>A0A166N020</accession>